<sequence length="51" mass="5097">MEKILAYDPVGYGSAGGSSGTSREERGPLAGPVGSGESAGPDEPPKLFAVF</sequence>
<accession>A0A975XLK0</accession>
<keyword evidence="3" id="KW-1185">Reference proteome</keyword>
<protein>
    <submittedName>
        <fullName evidence="2">Uncharacterized protein</fullName>
    </submittedName>
</protein>
<evidence type="ECO:0000313" key="3">
    <source>
        <dbReference type="Proteomes" id="UP000680588"/>
    </source>
</evidence>
<dbReference type="Proteomes" id="UP000680588">
    <property type="component" value="Chromosome"/>
</dbReference>
<feature type="region of interest" description="Disordered" evidence="1">
    <location>
        <begin position="1"/>
        <end position="51"/>
    </location>
</feature>
<name>A0A975XLK0_9MICC</name>
<dbReference type="AlphaFoldDB" id="A0A975XLK0"/>
<evidence type="ECO:0000313" key="2">
    <source>
        <dbReference type="EMBL" id="QWQ37101.1"/>
    </source>
</evidence>
<reference evidence="2" key="1">
    <citation type="submission" date="2021-06" db="EMBL/GenBank/DDBJ databases">
        <title>Novel species in genus Arthrobacter.</title>
        <authorList>
            <person name="Zhang G."/>
        </authorList>
    </citation>
    <scope>NUCLEOTIDE SEQUENCE</scope>
    <source>
        <strain evidence="2">Zg-ZUI122</strain>
    </source>
</reference>
<dbReference type="KEGG" id="asun:KG104_04795"/>
<evidence type="ECO:0000256" key="1">
    <source>
        <dbReference type="SAM" id="MobiDB-lite"/>
    </source>
</evidence>
<dbReference type="RefSeq" id="WP_181032568.1">
    <property type="nucleotide sequence ID" value="NZ_CP076456.1"/>
</dbReference>
<gene>
    <name evidence="2" type="ORF">KG104_04795</name>
</gene>
<proteinExistence type="predicted"/>
<organism evidence="2 3">
    <name type="scientific">Arthrobacter sunyaminii</name>
    <dbReference type="NCBI Taxonomy" id="2816859"/>
    <lineage>
        <taxon>Bacteria</taxon>
        <taxon>Bacillati</taxon>
        <taxon>Actinomycetota</taxon>
        <taxon>Actinomycetes</taxon>
        <taxon>Micrococcales</taxon>
        <taxon>Micrococcaceae</taxon>
        <taxon>Arthrobacter</taxon>
    </lineage>
</organism>
<dbReference type="EMBL" id="CP076456">
    <property type="protein sequence ID" value="QWQ37101.1"/>
    <property type="molecule type" value="Genomic_DNA"/>
</dbReference>